<dbReference type="Proteomes" id="UP000309997">
    <property type="component" value="Unassembled WGS sequence"/>
</dbReference>
<dbReference type="EMBL" id="RCHU02000011">
    <property type="protein sequence ID" value="KAL3577063.1"/>
    <property type="molecule type" value="Genomic_DNA"/>
</dbReference>
<accession>A0ACC4BER1</accession>
<evidence type="ECO:0000313" key="1">
    <source>
        <dbReference type="EMBL" id="KAL3577063.1"/>
    </source>
</evidence>
<name>A0ACC4BER1_POPAL</name>
<reference evidence="1 2" key="1">
    <citation type="journal article" date="2024" name="Plant Biotechnol. J.">
        <title>Genome and CRISPR/Cas9 system of a widespread forest tree (Populus alba) in the world.</title>
        <authorList>
            <person name="Liu Y.J."/>
            <person name="Jiang P.F."/>
            <person name="Han X.M."/>
            <person name="Li X.Y."/>
            <person name="Wang H.M."/>
            <person name="Wang Y.J."/>
            <person name="Wang X.X."/>
            <person name="Zeng Q.Y."/>
        </authorList>
    </citation>
    <scope>NUCLEOTIDE SEQUENCE [LARGE SCALE GENOMIC DNA]</scope>
    <source>
        <strain evidence="2">cv. PAL-ZL1</strain>
    </source>
</reference>
<comment type="caution">
    <text evidence="1">The sequence shown here is derived from an EMBL/GenBank/DDBJ whole genome shotgun (WGS) entry which is preliminary data.</text>
</comment>
<organism evidence="1 2">
    <name type="scientific">Populus alba</name>
    <name type="common">White poplar</name>
    <dbReference type="NCBI Taxonomy" id="43335"/>
    <lineage>
        <taxon>Eukaryota</taxon>
        <taxon>Viridiplantae</taxon>
        <taxon>Streptophyta</taxon>
        <taxon>Embryophyta</taxon>
        <taxon>Tracheophyta</taxon>
        <taxon>Spermatophyta</taxon>
        <taxon>Magnoliopsida</taxon>
        <taxon>eudicotyledons</taxon>
        <taxon>Gunneridae</taxon>
        <taxon>Pentapetalae</taxon>
        <taxon>rosids</taxon>
        <taxon>fabids</taxon>
        <taxon>Malpighiales</taxon>
        <taxon>Salicaceae</taxon>
        <taxon>Saliceae</taxon>
        <taxon>Populus</taxon>
    </lineage>
</organism>
<evidence type="ECO:0000313" key="2">
    <source>
        <dbReference type="Proteomes" id="UP000309997"/>
    </source>
</evidence>
<sequence>MAESIRVSVPPQSPSPNPKICCNSATNCCPTPLILANLANFTKSAAPARFIYFNHDGLWIDFENEVLESLKPAFLDGKAVIEMSFRESRYLFDFTRMLQIDFDSGIQRSIAWIDVNGKCFFPKMFVREDFGDNLEEERLSNRKIEIEVNIDGNSIKRKREEFRDKEEPEVTSSKKEEGGLKRQRLGMRDVGNCRWLDTRVFKEEEKSYSPVKNYFLSGMKKIDPDVVITAIHQCTRKDLSGEARQEVSASETYGVGVYLSPFGLSHMSAKFAEADDNGEKHIILCRVILGNVERVAAGSQQYYPSSIDFDTGTDDPKNPKWYVVWSSVMNRHIIPECVVSFKSSINVAGQVGGSTHTKYSLEKLFSKLRCWLPPDKIKEVAKLYDVYRAGKLTKNIFIRHLRGVAGDYVLLSAIREIRTCYYLRSAYEDSDELCIWFRESFVKKVCIFLLLLAKEILDLAQIMRKARMDCPVLPVFDSCISVPVLFWWIGDKLPGMGVLCLKFILLGDHEGGEAFLITYELLNIAGMFRFPLVSCTATSAENANLNPGVAGCLSAAQQSMAISSLGFSWLCSTRYVISPLSCVVQRCHAQLVKSNLVMCRVISLGIVSRLTSRAVHRTVLPCL</sequence>
<protein>
    <submittedName>
        <fullName evidence="1">Uncharacterized protein</fullName>
    </submittedName>
</protein>
<proteinExistence type="predicted"/>
<keyword evidence="2" id="KW-1185">Reference proteome</keyword>
<gene>
    <name evidence="1" type="ORF">D5086_022346</name>
</gene>